<keyword evidence="3" id="KW-0378">Hydrolase</keyword>
<feature type="domain" description="Peptidase S8/S53" evidence="6">
    <location>
        <begin position="769"/>
        <end position="1007"/>
    </location>
</feature>
<proteinExistence type="inferred from homology"/>
<keyword evidence="4" id="KW-0720">Serine protease</keyword>
<dbReference type="InterPro" id="IPR036852">
    <property type="entry name" value="Peptidase_S8/S53_dom_sf"/>
</dbReference>
<evidence type="ECO:0000313" key="7">
    <source>
        <dbReference type="EMBL" id="QYS95166.1"/>
    </source>
</evidence>
<feature type="region of interest" description="Disordered" evidence="5">
    <location>
        <begin position="1"/>
        <end position="43"/>
    </location>
</feature>
<feature type="compositionally biased region" description="Polar residues" evidence="5">
    <location>
        <begin position="243"/>
        <end position="256"/>
    </location>
</feature>
<name>A0A8G0L3K7_9HYPO</name>
<dbReference type="PANTHER" id="PTHR43806:SF11">
    <property type="entry name" value="CEREVISIN-RELATED"/>
    <property type="match status" value="1"/>
</dbReference>
<evidence type="ECO:0000256" key="1">
    <source>
        <dbReference type="ARBA" id="ARBA00011073"/>
    </source>
</evidence>
<evidence type="ECO:0000313" key="8">
    <source>
        <dbReference type="Proteomes" id="UP000826661"/>
    </source>
</evidence>
<dbReference type="PANTHER" id="PTHR43806">
    <property type="entry name" value="PEPTIDASE S8"/>
    <property type="match status" value="1"/>
</dbReference>
<evidence type="ECO:0000256" key="2">
    <source>
        <dbReference type="ARBA" id="ARBA00022670"/>
    </source>
</evidence>
<dbReference type="Gene3D" id="3.40.50.200">
    <property type="entry name" value="Peptidase S8/S53 domain"/>
    <property type="match status" value="1"/>
</dbReference>
<dbReference type="GO" id="GO:0004252">
    <property type="term" value="F:serine-type endopeptidase activity"/>
    <property type="evidence" value="ECO:0007669"/>
    <property type="project" value="InterPro"/>
</dbReference>
<keyword evidence="8" id="KW-1185">Reference proteome</keyword>
<feature type="compositionally biased region" description="Basic residues" evidence="5">
    <location>
        <begin position="1"/>
        <end position="10"/>
    </location>
</feature>
<dbReference type="InterPro" id="IPR050131">
    <property type="entry name" value="Peptidase_S8_subtilisin-like"/>
</dbReference>
<dbReference type="CDD" id="cd07491">
    <property type="entry name" value="Peptidases_S8_7"/>
    <property type="match status" value="1"/>
</dbReference>
<dbReference type="GO" id="GO:0006508">
    <property type="term" value="P:proteolysis"/>
    <property type="evidence" value="ECO:0007669"/>
    <property type="project" value="UniProtKB-KW"/>
</dbReference>
<dbReference type="InterPro" id="IPR000209">
    <property type="entry name" value="Peptidase_S8/S53_dom"/>
</dbReference>
<dbReference type="PRINTS" id="PR00723">
    <property type="entry name" value="SUBTILISIN"/>
</dbReference>
<gene>
    <name evidence="7" type="ORF">H0G86_002476</name>
</gene>
<sequence>MSKQPSKKNQKYQDKEKTEKPNKPRATRHGSSSAARRQPSREDQVIAFLNEAEELSKNDSESNVEQQFEQLFMNYEDLLQEASESLKEPEKHVLFKLLTDNMRYRSWSSWCDHHLGLKYFLKKLFEKCHHLIETKHPNFALNTLAYAIVCEKHDFVDAVLQVENLNSRLFNATKGGVNCLLLAVEHKSPSLEVLTRRCMSYPDIFYEKNKDAGNNNPIHGIVQFMGDEVKEETLRDVLGDILSTPQTEGQSSPQSGDRSKLQTEDQNTPQTENQSKLQREDESWSQLEDESTKSYCEICPSDTDLSDIEDEASSLHAARTESTLFEAEETKRIDDEYEPHSEKTMSTPRVKVPSLDCRRSILQDMLTAWKDGLKETNDAERTPYQERIEQLKNCWEFKKMISPINSDESRKEALRKVVVADPVAQYILAFCLREFKDRDDIVKCLYRPDDERHLDFDLAGLPKPSISQSFLSELGKHIRFESTLKYVALPMLSVELPKKPQFNPRRLSHEEPKSLTDLRAIFNWLRTNQVKKIMKITIIDNGEKSHSDTAIEEALNGFDVEVWDWKKMDLCSDVICTSSKLVREISLYSSGNAAVLMGWSHQQGFGSLEKFPKLRKINLYVRQNNEDSQKDRDKLLDSIKNFKTQLSVARVLSKTFGGDLSKLITESQSENWTLFHPIDAAKLAEARSSVITHIMKMSADEENFKSDNEHRIEINEYLDTEDFRYASDFRSMVGNENESDPWVECMKTFRRFLHNCQKSLSEESKTNPVKIAIIDDGIDASEPSLRQSIAMGKTFSHYPNSTEFMNAYFVPSGKHGTQMAKLITEICPNPRLFIARLDERQAPDGSGRRITTESATKALKWAVDCGVDIISMSWTIEGSSTESEDIKALKSTIRNAYDKNILLFCSTSDSGGSHDDQSFPGQWSTECIRIGGASWQGDKLAWVNENAVDFLLPGKQIPFKNIDGKSYSYETGSSLATACASGLAGLILSCQRLLGRGNMLEKAQMKTVFQKLAHGKRFPNVHEFFDKKFKSYYRRAKKNTASGVNVLSLDNLDWDDETREALGELMRELNVTETHSSV</sequence>
<feature type="region of interest" description="Disordered" evidence="5">
    <location>
        <begin position="243"/>
        <end position="291"/>
    </location>
</feature>
<dbReference type="InterPro" id="IPR015500">
    <property type="entry name" value="Peptidase_S8_subtilisin-rel"/>
</dbReference>
<keyword evidence="2" id="KW-0645">Protease</keyword>
<feature type="compositionally biased region" description="Polar residues" evidence="5">
    <location>
        <begin position="264"/>
        <end position="276"/>
    </location>
</feature>
<dbReference type="Proteomes" id="UP000826661">
    <property type="component" value="Chromosome I"/>
</dbReference>
<accession>A0A8G0L3K7</accession>
<comment type="similarity">
    <text evidence="1">Belongs to the peptidase S8 family.</text>
</comment>
<protein>
    <submittedName>
        <fullName evidence="7">Subtilisin, putative</fullName>
    </submittedName>
</protein>
<evidence type="ECO:0000256" key="5">
    <source>
        <dbReference type="SAM" id="MobiDB-lite"/>
    </source>
</evidence>
<organism evidence="7 8">
    <name type="scientific">Trichoderma simmonsii</name>
    <dbReference type="NCBI Taxonomy" id="1491479"/>
    <lineage>
        <taxon>Eukaryota</taxon>
        <taxon>Fungi</taxon>
        <taxon>Dikarya</taxon>
        <taxon>Ascomycota</taxon>
        <taxon>Pezizomycotina</taxon>
        <taxon>Sordariomycetes</taxon>
        <taxon>Hypocreomycetidae</taxon>
        <taxon>Hypocreales</taxon>
        <taxon>Hypocreaceae</taxon>
        <taxon>Trichoderma</taxon>
    </lineage>
</organism>
<evidence type="ECO:0000259" key="6">
    <source>
        <dbReference type="Pfam" id="PF00082"/>
    </source>
</evidence>
<dbReference type="EMBL" id="CP075864">
    <property type="protein sequence ID" value="QYS95166.1"/>
    <property type="molecule type" value="Genomic_DNA"/>
</dbReference>
<evidence type="ECO:0000256" key="3">
    <source>
        <dbReference type="ARBA" id="ARBA00022801"/>
    </source>
</evidence>
<reference evidence="7 8" key="1">
    <citation type="journal article" date="2021" name="BMC Genomics">
        <title>Telomere-to-telomere genome assembly of asparaginase-producing Trichoderma simmonsii.</title>
        <authorList>
            <person name="Chung D."/>
            <person name="Kwon Y.M."/>
            <person name="Yang Y."/>
        </authorList>
    </citation>
    <scope>NUCLEOTIDE SEQUENCE [LARGE SCALE GENOMIC DNA]</scope>
    <source>
        <strain evidence="7 8">GH-Sj1</strain>
    </source>
</reference>
<dbReference type="AlphaFoldDB" id="A0A8G0L3K7"/>
<dbReference type="SUPFAM" id="SSF52743">
    <property type="entry name" value="Subtilisin-like"/>
    <property type="match status" value="1"/>
</dbReference>
<dbReference type="Pfam" id="PF00082">
    <property type="entry name" value="Peptidase_S8"/>
    <property type="match status" value="1"/>
</dbReference>
<evidence type="ECO:0000256" key="4">
    <source>
        <dbReference type="ARBA" id="ARBA00022825"/>
    </source>
</evidence>
<feature type="compositionally biased region" description="Basic and acidic residues" evidence="5">
    <location>
        <begin position="11"/>
        <end position="22"/>
    </location>
</feature>